<dbReference type="InterPro" id="IPR035669">
    <property type="entry name" value="SGNH_plant_lipase-like"/>
</dbReference>
<dbReference type="OrthoDB" id="1600564at2759"/>
<evidence type="ECO:0000256" key="3">
    <source>
        <dbReference type="ARBA" id="ARBA00022801"/>
    </source>
</evidence>
<evidence type="ECO:0000313" key="6">
    <source>
        <dbReference type="EMBL" id="KZN04428.1"/>
    </source>
</evidence>
<proteinExistence type="inferred from homology"/>
<evidence type="ECO:0000313" key="7">
    <source>
        <dbReference type="EMBL" id="WOG86694.1"/>
    </source>
</evidence>
<name>A0A166CWE0_DAUCS</name>
<protein>
    <submittedName>
        <fullName evidence="6">Uncharacterized protein</fullName>
    </submittedName>
</protein>
<dbReference type="OMA" id="CGETINV"/>
<feature type="signal peptide" evidence="5">
    <location>
        <begin position="1"/>
        <end position="23"/>
    </location>
</feature>
<dbReference type="InterPro" id="IPR036514">
    <property type="entry name" value="SGNH_hydro_sf"/>
</dbReference>
<sequence length="391" mass="42614">MGKHSAFSVFLFSILVAHSHVSASSQTCDFPAIFNFGDANSDTGAFAAWFFGNPPFFGQSYFNGSAGRVSDGRLLIDFMATDLGLPFLHPYMDSLGANFSHGANFANILSTIALPTSNIIPGVRPPRGLNPVNLDIQVAQFAQFVNRSQTQGEAFANFMPKQEYFSQALYTLDIGQIDITQEFLTNKTDDEIKAVVPGLISSLSSNIQILYSLGGRSFWIHNLGPNGCLPILLTLAPVPDDQLDSAGCAKRYNDLTQYFNSELKKGVDQLRADLPSAAFTYVDVYTAKYSLYQEPAKYGFTHPLETCCGFGGRYNYGEFSLCGSTITVNGTQRTVGPCPNPAEYINYEGQTYTQAADQITFNKISTGELSDPPNSLKTACPKLSLPRVSDI</sequence>
<dbReference type="GO" id="GO:0016788">
    <property type="term" value="F:hydrolase activity, acting on ester bonds"/>
    <property type="evidence" value="ECO:0007669"/>
    <property type="project" value="InterPro"/>
</dbReference>
<accession>A0A166CWE0</accession>
<dbReference type="AlphaFoldDB" id="A0A166CWE0"/>
<dbReference type="EMBL" id="CP093344">
    <property type="protein sequence ID" value="WOG86694.1"/>
    <property type="molecule type" value="Genomic_DNA"/>
</dbReference>
<reference evidence="6" key="1">
    <citation type="journal article" date="2016" name="Nat. Genet.">
        <title>A high-quality carrot genome assembly provides new insights into carotenoid accumulation and asterid genome evolution.</title>
        <authorList>
            <person name="Iorizzo M."/>
            <person name="Ellison S."/>
            <person name="Senalik D."/>
            <person name="Zeng P."/>
            <person name="Satapoomin P."/>
            <person name="Huang J."/>
            <person name="Bowman M."/>
            <person name="Iovene M."/>
            <person name="Sanseverino W."/>
            <person name="Cavagnaro P."/>
            <person name="Yildiz M."/>
            <person name="Macko-Podgorni A."/>
            <person name="Moranska E."/>
            <person name="Grzebelus E."/>
            <person name="Grzebelus D."/>
            <person name="Ashrafi H."/>
            <person name="Zheng Z."/>
            <person name="Cheng S."/>
            <person name="Spooner D."/>
            <person name="Van Deynze A."/>
            <person name="Simon P."/>
        </authorList>
    </citation>
    <scope>NUCLEOTIDE SEQUENCE [LARGE SCALE GENOMIC DNA]</scope>
    <source>
        <tissue evidence="6">Leaf</tissue>
    </source>
</reference>
<keyword evidence="4" id="KW-0325">Glycoprotein</keyword>
<dbReference type="CDD" id="cd01837">
    <property type="entry name" value="SGNH_plant_lipase_like"/>
    <property type="match status" value="1"/>
</dbReference>
<dbReference type="Proteomes" id="UP000077755">
    <property type="component" value="Chromosome 2"/>
</dbReference>
<keyword evidence="3" id="KW-0378">Hydrolase</keyword>
<dbReference type="PANTHER" id="PTHR22835:SF292">
    <property type="entry name" value="ESTERASE-LIKE ISOFORM X1"/>
    <property type="match status" value="1"/>
</dbReference>
<dbReference type="STRING" id="79200.A0A166CWE0"/>
<dbReference type="EMBL" id="LNRQ01000002">
    <property type="protein sequence ID" value="KZN04428.1"/>
    <property type="molecule type" value="Genomic_DNA"/>
</dbReference>
<evidence type="ECO:0000313" key="8">
    <source>
        <dbReference type="Proteomes" id="UP000077755"/>
    </source>
</evidence>
<comment type="similarity">
    <text evidence="1">Belongs to the 'GDSL' lipolytic enzyme family.</text>
</comment>
<evidence type="ECO:0000256" key="4">
    <source>
        <dbReference type="ARBA" id="ARBA00023180"/>
    </source>
</evidence>
<keyword evidence="8" id="KW-1185">Reference proteome</keyword>
<gene>
    <name evidence="6" type="ORF">DCAR_005265</name>
    <name evidence="7" type="ORF">DCAR_0205912</name>
</gene>
<reference evidence="7" key="2">
    <citation type="submission" date="2022-03" db="EMBL/GenBank/DDBJ databases">
        <title>Draft title - Genomic analysis of global carrot germplasm unveils the trajectory of domestication and the origin of high carotenoid orange carrot.</title>
        <authorList>
            <person name="Iorizzo M."/>
            <person name="Ellison S."/>
            <person name="Senalik D."/>
            <person name="Macko-Podgorni A."/>
            <person name="Grzebelus D."/>
            <person name="Bostan H."/>
            <person name="Rolling W."/>
            <person name="Curaba J."/>
            <person name="Simon P."/>
        </authorList>
    </citation>
    <scope>NUCLEOTIDE SEQUENCE</scope>
    <source>
        <tissue evidence="7">Leaf</tissue>
    </source>
</reference>
<dbReference type="Pfam" id="PF00657">
    <property type="entry name" value="Lipase_GDSL"/>
    <property type="match status" value="1"/>
</dbReference>
<organism evidence="6">
    <name type="scientific">Daucus carota subsp. sativus</name>
    <name type="common">Carrot</name>
    <dbReference type="NCBI Taxonomy" id="79200"/>
    <lineage>
        <taxon>Eukaryota</taxon>
        <taxon>Viridiplantae</taxon>
        <taxon>Streptophyta</taxon>
        <taxon>Embryophyta</taxon>
        <taxon>Tracheophyta</taxon>
        <taxon>Spermatophyta</taxon>
        <taxon>Magnoliopsida</taxon>
        <taxon>eudicotyledons</taxon>
        <taxon>Gunneridae</taxon>
        <taxon>Pentapetalae</taxon>
        <taxon>asterids</taxon>
        <taxon>campanulids</taxon>
        <taxon>Apiales</taxon>
        <taxon>Apiaceae</taxon>
        <taxon>Apioideae</taxon>
        <taxon>Scandiceae</taxon>
        <taxon>Daucinae</taxon>
        <taxon>Daucus</taxon>
        <taxon>Daucus sect. Daucus</taxon>
    </lineage>
</organism>
<dbReference type="Gramene" id="KZN04428">
    <property type="protein sequence ID" value="KZN04428"/>
    <property type="gene ID" value="DCAR_005265"/>
</dbReference>
<feature type="chain" id="PRO_5007871890" evidence="5">
    <location>
        <begin position="24"/>
        <end position="391"/>
    </location>
</feature>
<dbReference type="Gene3D" id="3.40.50.1110">
    <property type="entry name" value="SGNH hydrolase"/>
    <property type="match status" value="1"/>
</dbReference>
<evidence type="ECO:0000256" key="5">
    <source>
        <dbReference type="SAM" id="SignalP"/>
    </source>
</evidence>
<dbReference type="InterPro" id="IPR001087">
    <property type="entry name" value="GDSL"/>
</dbReference>
<evidence type="ECO:0000256" key="1">
    <source>
        <dbReference type="ARBA" id="ARBA00008668"/>
    </source>
</evidence>
<keyword evidence="2 5" id="KW-0732">Signal</keyword>
<evidence type="ECO:0000256" key="2">
    <source>
        <dbReference type="ARBA" id="ARBA00022729"/>
    </source>
</evidence>
<dbReference type="PANTHER" id="PTHR22835">
    <property type="entry name" value="ZINC FINGER FYVE DOMAIN CONTAINING PROTEIN"/>
    <property type="match status" value="1"/>
</dbReference>
<dbReference type="KEGG" id="dcr:108205668"/>